<organism evidence="1 2">
    <name type="scientific">Sungkyunkwania multivorans</name>
    <dbReference type="NCBI Taxonomy" id="1173618"/>
    <lineage>
        <taxon>Bacteria</taxon>
        <taxon>Pseudomonadati</taxon>
        <taxon>Bacteroidota</taxon>
        <taxon>Flavobacteriia</taxon>
        <taxon>Flavobacteriales</taxon>
        <taxon>Flavobacteriaceae</taxon>
        <taxon>Sungkyunkwania</taxon>
    </lineage>
</organism>
<dbReference type="Proteomes" id="UP001596978">
    <property type="component" value="Unassembled WGS sequence"/>
</dbReference>
<dbReference type="RefSeq" id="WP_386407600.1">
    <property type="nucleotide sequence ID" value="NZ_JBHTJH010000008.1"/>
</dbReference>
<evidence type="ECO:0000313" key="2">
    <source>
        <dbReference type="Proteomes" id="UP001596978"/>
    </source>
</evidence>
<sequence>MRAGVIEPILISDNKVVNFKDLYGKGVYDVSVRNIGEKDVRIMGVDIIKTDDIFRASTDMLLLNENFSVEFIDDPLTPGATQGAVLWYGIVQCE</sequence>
<keyword evidence="2" id="KW-1185">Reference proteome</keyword>
<comment type="caution">
    <text evidence="1">The sequence shown here is derived from an EMBL/GenBank/DDBJ whole genome shotgun (WGS) entry which is preliminary data.</text>
</comment>
<accession>A0ABW3CY82</accession>
<proteinExistence type="predicted"/>
<dbReference type="EMBL" id="JBHTJH010000008">
    <property type="protein sequence ID" value="MFD0862496.1"/>
    <property type="molecule type" value="Genomic_DNA"/>
</dbReference>
<reference evidence="2" key="1">
    <citation type="journal article" date="2019" name="Int. J. Syst. Evol. Microbiol.">
        <title>The Global Catalogue of Microorganisms (GCM) 10K type strain sequencing project: providing services to taxonomists for standard genome sequencing and annotation.</title>
        <authorList>
            <consortium name="The Broad Institute Genomics Platform"/>
            <consortium name="The Broad Institute Genome Sequencing Center for Infectious Disease"/>
            <person name="Wu L."/>
            <person name="Ma J."/>
        </authorList>
    </citation>
    <scope>NUCLEOTIDE SEQUENCE [LARGE SCALE GENOMIC DNA]</scope>
    <source>
        <strain evidence="2">CCUG 62952</strain>
    </source>
</reference>
<protein>
    <submittedName>
        <fullName evidence="1">Uncharacterized protein</fullName>
    </submittedName>
</protein>
<gene>
    <name evidence="1" type="ORF">ACFQ1M_09780</name>
</gene>
<evidence type="ECO:0000313" key="1">
    <source>
        <dbReference type="EMBL" id="MFD0862496.1"/>
    </source>
</evidence>
<name>A0ABW3CY82_9FLAO</name>